<dbReference type="AlphaFoldDB" id="A0A433QGU6"/>
<accession>A0A433QGU6</accession>
<comment type="caution">
    <text evidence="1">The sequence shown here is derived from an EMBL/GenBank/DDBJ whole genome shotgun (WGS) entry which is preliminary data.</text>
</comment>
<keyword evidence="2" id="KW-1185">Reference proteome</keyword>
<sequence length="174" mass="19483">MLDWSSRCLYALGILLSSHVKTGMDQRPAAVVAVGACFTDGNSVSLQTNARQVRFEAINEEDRGIDDTFKAEEDGEDDEVNAKAFTMKPTLITQDSSFGQLNRPRFCVEIVWFDEPADWKQFRECKQRNSVEVQGCDVHMAVLGIPPIVCWSVLDIQAVSNVPDHELVFVRGMN</sequence>
<proteinExistence type="predicted"/>
<dbReference type="EMBL" id="RBNJ01005683">
    <property type="protein sequence ID" value="RUS29068.1"/>
    <property type="molecule type" value="Genomic_DNA"/>
</dbReference>
<dbReference type="Proteomes" id="UP000274822">
    <property type="component" value="Unassembled WGS sequence"/>
</dbReference>
<evidence type="ECO:0000313" key="1">
    <source>
        <dbReference type="EMBL" id="RUS29068.1"/>
    </source>
</evidence>
<evidence type="ECO:0000313" key="2">
    <source>
        <dbReference type="Proteomes" id="UP000274822"/>
    </source>
</evidence>
<name>A0A433QGU6_9FUNG</name>
<organism evidence="1 2">
    <name type="scientific">Jimgerdemannia flammicorona</name>
    <dbReference type="NCBI Taxonomy" id="994334"/>
    <lineage>
        <taxon>Eukaryota</taxon>
        <taxon>Fungi</taxon>
        <taxon>Fungi incertae sedis</taxon>
        <taxon>Mucoromycota</taxon>
        <taxon>Mucoromycotina</taxon>
        <taxon>Endogonomycetes</taxon>
        <taxon>Endogonales</taxon>
        <taxon>Endogonaceae</taxon>
        <taxon>Jimgerdemannia</taxon>
    </lineage>
</organism>
<gene>
    <name evidence="1" type="ORF">BC938DRAFT_481100</name>
</gene>
<protein>
    <submittedName>
        <fullName evidence="1">Uncharacterized protein</fullName>
    </submittedName>
</protein>
<reference evidence="1 2" key="1">
    <citation type="journal article" date="2018" name="New Phytol.">
        <title>Phylogenomics of Endogonaceae and evolution of mycorrhizas within Mucoromycota.</title>
        <authorList>
            <person name="Chang Y."/>
            <person name="Desiro A."/>
            <person name="Na H."/>
            <person name="Sandor L."/>
            <person name="Lipzen A."/>
            <person name="Clum A."/>
            <person name="Barry K."/>
            <person name="Grigoriev I.V."/>
            <person name="Martin F.M."/>
            <person name="Stajich J.E."/>
            <person name="Smith M.E."/>
            <person name="Bonito G."/>
            <person name="Spatafora J.W."/>
        </authorList>
    </citation>
    <scope>NUCLEOTIDE SEQUENCE [LARGE SCALE GENOMIC DNA]</scope>
    <source>
        <strain evidence="1 2">AD002</strain>
    </source>
</reference>